<sequence length="129" mass="14598">MRTRPRPGRLAGRLAAGPDAKAEKVRVEAERQDVSHWGKRPAGDAISLIVQRVVRRPTFSRVAGLRVRYLPYGELQANREAIMRCGTGLHPGRGRWSRLRHVAQVVEWTGVTLRTKGLSRISARRRETQ</sequence>
<evidence type="ECO:0000313" key="3">
    <source>
        <dbReference type="Proteomes" id="UP001501777"/>
    </source>
</evidence>
<organism evidence="2 3">
    <name type="scientific">Streptomyces longisporus</name>
    <dbReference type="NCBI Taxonomy" id="1948"/>
    <lineage>
        <taxon>Bacteria</taxon>
        <taxon>Bacillati</taxon>
        <taxon>Actinomycetota</taxon>
        <taxon>Actinomycetes</taxon>
        <taxon>Kitasatosporales</taxon>
        <taxon>Streptomycetaceae</taxon>
        <taxon>Streptomyces</taxon>
    </lineage>
</organism>
<feature type="region of interest" description="Disordered" evidence="1">
    <location>
        <begin position="1"/>
        <end position="25"/>
    </location>
</feature>
<name>A0ABP5Z661_STRLO</name>
<reference evidence="3" key="1">
    <citation type="journal article" date="2019" name="Int. J. Syst. Evol. Microbiol.">
        <title>The Global Catalogue of Microorganisms (GCM) 10K type strain sequencing project: providing services to taxonomists for standard genome sequencing and annotation.</title>
        <authorList>
            <consortium name="The Broad Institute Genomics Platform"/>
            <consortium name="The Broad Institute Genome Sequencing Center for Infectious Disease"/>
            <person name="Wu L."/>
            <person name="Ma J."/>
        </authorList>
    </citation>
    <scope>NUCLEOTIDE SEQUENCE [LARGE SCALE GENOMIC DNA]</scope>
    <source>
        <strain evidence="3">JCM 4395</strain>
    </source>
</reference>
<evidence type="ECO:0000256" key="1">
    <source>
        <dbReference type="SAM" id="MobiDB-lite"/>
    </source>
</evidence>
<evidence type="ECO:0000313" key="2">
    <source>
        <dbReference type="EMBL" id="GAA2491770.1"/>
    </source>
</evidence>
<dbReference type="Proteomes" id="UP001501777">
    <property type="component" value="Unassembled WGS sequence"/>
</dbReference>
<keyword evidence="3" id="KW-1185">Reference proteome</keyword>
<gene>
    <name evidence="2" type="ORF">GCM10010276_34080</name>
</gene>
<dbReference type="EMBL" id="BAAASG010000007">
    <property type="protein sequence ID" value="GAA2491770.1"/>
    <property type="molecule type" value="Genomic_DNA"/>
</dbReference>
<protein>
    <submittedName>
        <fullName evidence="2">Uncharacterized protein</fullName>
    </submittedName>
</protein>
<accession>A0ABP5Z661</accession>
<comment type="caution">
    <text evidence="2">The sequence shown here is derived from an EMBL/GenBank/DDBJ whole genome shotgun (WGS) entry which is preliminary data.</text>
</comment>
<proteinExistence type="predicted"/>